<sequence>MIWTPSHEAGDLKTLSFTVRPSSPSDTDRLVDIWRGAVDATHDFLDPGDRQAIETEVRAFFPTANFQVAVDSQDVPLGFMLLNDAHLEALFISPDRRGQGIGKLLMQRAMGAHEVLTVDVNEQNVHALGFYERLGFEITGRSSIDGQGRSYPLLHMQLASHHR</sequence>
<dbReference type="CDD" id="cd04301">
    <property type="entry name" value="NAT_SF"/>
    <property type="match status" value="1"/>
</dbReference>
<evidence type="ECO:0000256" key="2">
    <source>
        <dbReference type="ARBA" id="ARBA00023315"/>
    </source>
</evidence>
<evidence type="ECO:0000256" key="1">
    <source>
        <dbReference type="ARBA" id="ARBA00022679"/>
    </source>
</evidence>
<keyword evidence="1 4" id="KW-0808">Transferase</keyword>
<gene>
    <name evidence="4" type="ORF">HNP32_002257</name>
</gene>
<organism evidence="4 5">
    <name type="scientific">Brevundimonas bullata</name>
    <dbReference type="NCBI Taxonomy" id="13160"/>
    <lineage>
        <taxon>Bacteria</taxon>
        <taxon>Pseudomonadati</taxon>
        <taxon>Pseudomonadota</taxon>
        <taxon>Alphaproteobacteria</taxon>
        <taxon>Caulobacterales</taxon>
        <taxon>Caulobacteraceae</taxon>
        <taxon>Brevundimonas</taxon>
    </lineage>
</organism>
<keyword evidence="5" id="KW-1185">Reference proteome</keyword>
<name>A0A7W7N3L3_9CAUL</name>
<dbReference type="AlphaFoldDB" id="A0A7W7N3L3"/>
<dbReference type="RefSeq" id="WP_184270015.1">
    <property type="nucleotide sequence ID" value="NZ_JACHKY010000003.1"/>
</dbReference>
<dbReference type="PANTHER" id="PTHR43800">
    <property type="entry name" value="PEPTIDYL-LYSINE N-ACETYLTRANSFERASE YJAB"/>
    <property type="match status" value="1"/>
</dbReference>
<dbReference type="Proteomes" id="UP000539957">
    <property type="component" value="Unassembled WGS sequence"/>
</dbReference>
<dbReference type="InterPro" id="IPR000182">
    <property type="entry name" value="GNAT_dom"/>
</dbReference>
<dbReference type="Pfam" id="PF13673">
    <property type="entry name" value="Acetyltransf_10"/>
    <property type="match status" value="1"/>
</dbReference>
<evidence type="ECO:0000313" key="5">
    <source>
        <dbReference type="Proteomes" id="UP000539957"/>
    </source>
</evidence>
<accession>A0A7W7N3L3</accession>
<dbReference type="EMBL" id="JACHKY010000003">
    <property type="protein sequence ID" value="MBB4798513.1"/>
    <property type="molecule type" value="Genomic_DNA"/>
</dbReference>
<comment type="caution">
    <text evidence="4">The sequence shown here is derived from an EMBL/GenBank/DDBJ whole genome shotgun (WGS) entry which is preliminary data.</text>
</comment>
<evidence type="ECO:0000259" key="3">
    <source>
        <dbReference type="PROSITE" id="PS51186"/>
    </source>
</evidence>
<dbReference type="NCBIfam" id="NF007807">
    <property type="entry name" value="PRK10514.1"/>
    <property type="match status" value="1"/>
</dbReference>
<keyword evidence="2 4" id="KW-0012">Acyltransferase</keyword>
<dbReference type="SUPFAM" id="SSF55729">
    <property type="entry name" value="Acyl-CoA N-acyltransferases (Nat)"/>
    <property type="match status" value="1"/>
</dbReference>
<dbReference type="GO" id="GO:0016747">
    <property type="term" value="F:acyltransferase activity, transferring groups other than amino-acyl groups"/>
    <property type="evidence" value="ECO:0007669"/>
    <property type="project" value="InterPro"/>
</dbReference>
<evidence type="ECO:0000313" key="4">
    <source>
        <dbReference type="EMBL" id="MBB4798513.1"/>
    </source>
</evidence>
<dbReference type="PROSITE" id="PS51186">
    <property type="entry name" value="GNAT"/>
    <property type="match status" value="1"/>
</dbReference>
<dbReference type="Gene3D" id="3.40.630.30">
    <property type="match status" value="1"/>
</dbReference>
<reference evidence="4 5" key="1">
    <citation type="submission" date="2020-08" db="EMBL/GenBank/DDBJ databases">
        <title>Functional genomics of gut bacteria from endangered species of beetles.</title>
        <authorList>
            <person name="Carlos-Shanley C."/>
        </authorList>
    </citation>
    <scope>NUCLEOTIDE SEQUENCE [LARGE SCALE GENOMIC DNA]</scope>
    <source>
        <strain evidence="4 5">S00123</strain>
    </source>
</reference>
<dbReference type="PANTHER" id="PTHR43800:SF1">
    <property type="entry name" value="PEPTIDYL-LYSINE N-ACETYLTRANSFERASE YJAB"/>
    <property type="match status" value="1"/>
</dbReference>
<feature type="domain" description="N-acetyltransferase" evidence="3">
    <location>
        <begin position="17"/>
        <end position="161"/>
    </location>
</feature>
<proteinExistence type="predicted"/>
<dbReference type="EC" id="2.3.1.-" evidence="4"/>
<protein>
    <submittedName>
        <fullName evidence="4">Putative acetyltransferase</fullName>
        <ecNumber evidence="4">2.3.1.-</ecNumber>
    </submittedName>
</protein>
<dbReference type="InterPro" id="IPR016181">
    <property type="entry name" value="Acyl_CoA_acyltransferase"/>
</dbReference>